<evidence type="ECO:0000313" key="12">
    <source>
        <dbReference type="EMBL" id="CAF0829457.1"/>
    </source>
</evidence>
<accession>A0A813UMM6</accession>
<dbReference type="GO" id="GO:0006397">
    <property type="term" value="P:mRNA processing"/>
    <property type="evidence" value="ECO:0007669"/>
    <property type="project" value="UniProtKB-UniRule"/>
</dbReference>
<evidence type="ECO:0000256" key="1">
    <source>
        <dbReference type="ARBA" id="ARBA00022490"/>
    </source>
</evidence>
<dbReference type="EMBL" id="CAJNOH010000088">
    <property type="protein sequence ID" value="CAF0856126.1"/>
    <property type="molecule type" value="Genomic_DNA"/>
</dbReference>
<dbReference type="InterPro" id="IPR010920">
    <property type="entry name" value="LSM_dom_sf"/>
</dbReference>
<dbReference type="Proteomes" id="UP000663864">
    <property type="component" value="Unassembled WGS sequence"/>
</dbReference>
<proteinExistence type="inferred from homology"/>
<dbReference type="Pfam" id="PF01423">
    <property type="entry name" value="LSM"/>
    <property type="match status" value="1"/>
</dbReference>
<keyword evidence="5" id="KW-0508">mRNA splicing</keyword>
<dbReference type="Proteomes" id="UP000663882">
    <property type="component" value="Unassembled WGS sequence"/>
</dbReference>
<comment type="subunit">
    <text evidence="8">Interacts with SLBP; interaction with SLBP occurs when histone mRNA is being rapidly degraded during the S phase. LSm subunits form a heteromer with a donut shape.</text>
</comment>
<keyword evidence="6 10" id="KW-0687">Ribonucleoprotein</keyword>
<feature type="domain" description="Sm" evidence="11">
    <location>
        <begin position="16"/>
        <end position="84"/>
    </location>
</feature>
<comment type="subcellular location">
    <subcellularLocation>
        <location evidence="10">Cytoplasm</location>
    </subcellularLocation>
    <subcellularLocation>
        <location evidence="10">Cytoplasm</location>
        <location evidence="10">P-body</location>
    </subcellularLocation>
</comment>
<evidence type="ECO:0000256" key="6">
    <source>
        <dbReference type="ARBA" id="ARBA00023274"/>
    </source>
</evidence>
<dbReference type="EMBL" id="CAJNOL010000085">
    <property type="protein sequence ID" value="CAF0830611.1"/>
    <property type="molecule type" value="Genomic_DNA"/>
</dbReference>
<dbReference type="GO" id="GO:1990726">
    <property type="term" value="C:Lsm1-7-Pat1 complex"/>
    <property type="evidence" value="ECO:0007669"/>
    <property type="project" value="TreeGrafter"/>
</dbReference>
<comment type="caution">
    <text evidence="12">The sequence shown here is derived from an EMBL/GenBank/DDBJ whole genome shotgun (WGS) entry which is preliminary data.</text>
</comment>
<comment type="similarity">
    <text evidence="10">Belongs to the snRNP Sm proteins family.</text>
</comment>
<dbReference type="PANTHER" id="PTHR15588">
    <property type="entry name" value="LSM1"/>
    <property type="match status" value="1"/>
</dbReference>
<dbReference type="OrthoDB" id="422364at2759"/>
<evidence type="ECO:0000256" key="3">
    <source>
        <dbReference type="ARBA" id="ARBA00022664"/>
    </source>
</evidence>
<dbReference type="InterPro" id="IPR044642">
    <property type="entry name" value="PTHR15588"/>
</dbReference>
<keyword evidence="4 10" id="KW-0694">RNA-binding</keyword>
<evidence type="ECO:0000259" key="11">
    <source>
        <dbReference type="SMART" id="SM00651"/>
    </source>
</evidence>
<dbReference type="EMBL" id="CAJNOL010000084">
    <property type="protein sequence ID" value="CAF0829457.1"/>
    <property type="molecule type" value="Genomic_DNA"/>
</dbReference>
<dbReference type="Proteomes" id="UP000663854">
    <property type="component" value="Unassembled WGS sequence"/>
</dbReference>
<keyword evidence="3 10" id="KW-0507">mRNA processing</keyword>
<comment type="function">
    <text evidence="7">Plays a role in the degradation of histone mRNAs, the only eukaryotic mRNAs that are not polyadenylated. Probably also part of an LSm subunits-containing complex involved in the general process of mRNA degradation.</text>
</comment>
<evidence type="ECO:0000256" key="10">
    <source>
        <dbReference type="RuleBase" id="RU365047"/>
    </source>
</evidence>
<dbReference type="CDD" id="cd01728">
    <property type="entry name" value="LSm1"/>
    <property type="match status" value="1"/>
</dbReference>
<dbReference type="GO" id="GO:0000290">
    <property type="term" value="P:deadenylation-dependent decapping of nuclear-transcribed mRNA"/>
    <property type="evidence" value="ECO:0007669"/>
    <property type="project" value="TreeGrafter"/>
</dbReference>
<protein>
    <recommendedName>
        <fullName evidence="9 10">U6 snRNA-associated Sm-like protein LSm1</fullName>
    </recommendedName>
</protein>
<comment type="function">
    <text evidence="10">Probably involved with other LSm subunits in the general process of degradation of mRNAs.</text>
</comment>
<evidence type="ECO:0000313" key="15">
    <source>
        <dbReference type="EMBL" id="CAF0856126.1"/>
    </source>
</evidence>
<dbReference type="InterPro" id="IPR034104">
    <property type="entry name" value="Lsm1"/>
</dbReference>
<keyword evidence="1 10" id="KW-0963">Cytoplasm</keyword>
<dbReference type="SMART" id="SM00651">
    <property type="entry name" value="Sm"/>
    <property type="match status" value="1"/>
</dbReference>
<dbReference type="Proteomes" id="UP000663889">
    <property type="component" value="Unassembled WGS sequence"/>
</dbReference>
<keyword evidence="18" id="KW-1185">Reference proteome</keyword>
<dbReference type="PANTHER" id="PTHR15588:SF8">
    <property type="entry name" value="U6 SNRNA-ASSOCIATED SM-LIKE PROTEIN LSM1"/>
    <property type="match status" value="1"/>
</dbReference>
<dbReference type="EMBL" id="CAJNOT010000457">
    <property type="protein sequence ID" value="CAF0988245.1"/>
    <property type="molecule type" value="Genomic_DNA"/>
</dbReference>
<evidence type="ECO:0000313" key="17">
    <source>
        <dbReference type="EMBL" id="CAF0988245.1"/>
    </source>
</evidence>
<evidence type="ECO:0000313" key="16">
    <source>
        <dbReference type="EMBL" id="CAF0916013.1"/>
    </source>
</evidence>
<dbReference type="GO" id="GO:0008380">
    <property type="term" value="P:RNA splicing"/>
    <property type="evidence" value="ECO:0007669"/>
    <property type="project" value="UniProtKB-KW"/>
</dbReference>
<dbReference type="Proteomes" id="UP000663870">
    <property type="component" value="Unassembled WGS sequence"/>
</dbReference>
<dbReference type="SUPFAM" id="SSF50182">
    <property type="entry name" value="Sm-like ribonucleoproteins"/>
    <property type="match status" value="1"/>
</dbReference>
<reference evidence="12" key="1">
    <citation type="submission" date="2021-02" db="EMBL/GenBank/DDBJ databases">
        <authorList>
            <person name="Nowell W R."/>
        </authorList>
    </citation>
    <scope>NUCLEOTIDE SEQUENCE</scope>
</reference>
<dbReference type="GO" id="GO:0003729">
    <property type="term" value="F:mRNA binding"/>
    <property type="evidence" value="ECO:0007669"/>
    <property type="project" value="TreeGrafter"/>
</dbReference>
<dbReference type="AlphaFoldDB" id="A0A813UMM6"/>
<evidence type="ECO:0000313" key="18">
    <source>
        <dbReference type="Proteomes" id="UP000663870"/>
    </source>
</evidence>
<evidence type="ECO:0000256" key="7">
    <source>
        <dbReference type="ARBA" id="ARBA00056858"/>
    </source>
</evidence>
<evidence type="ECO:0000256" key="8">
    <source>
        <dbReference type="ARBA" id="ARBA00062159"/>
    </source>
</evidence>
<evidence type="ECO:0000256" key="4">
    <source>
        <dbReference type="ARBA" id="ARBA00022884"/>
    </source>
</evidence>
<dbReference type="Gene3D" id="2.30.30.100">
    <property type="match status" value="1"/>
</dbReference>
<evidence type="ECO:0000313" key="13">
    <source>
        <dbReference type="EMBL" id="CAF0830611.1"/>
    </source>
</evidence>
<organism evidence="12 18">
    <name type="scientific">Rotaria sordida</name>
    <dbReference type="NCBI Taxonomy" id="392033"/>
    <lineage>
        <taxon>Eukaryota</taxon>
        <taxon>Metazoa</taxon>
        <taxon>Spiralia</taxon>
        <taxon>Gnathifera</taxon>
        <taxon>Rotifera</taxon>
        <taxon>Eurotatoria</taxon>
        <taxon>Bdelloidea</taxon>
        <taxon>Philodinida</taxon>
        <taxon>Philodinidae</taxon>
        <taxon>Rotaria</taxon>
    </lineage>
</organism>
<gene>
    <name evidence="10" type="primary">LSM1</name>
    <name evidence="12" type="ORF">JXQ802_LOCUS5613</name>
    <name evidence="13" type="ORF">JXQ802_LOCUS5671</name>
    <name evidence="15" type="ORF">PYM288_LOCUS7312</name>
    <name evidence="16" type="ORF">RFH988_LOCUS9737</name>
    <name evidence="14" type="ORF">SEV965_LOCUS3312</name>
    <name evidence="17" type="ORF">ZHD862_LOCUS11878</name>
</gene>
<dbReference type="GO" id="GO:1990904">
    <property type="term" value="C:ribonucleoprotein complex"/>
    <property type="evidence" value="ECO:0007669"/>
    <property type="project" value="UniProtKB-KW"/>
</dbReference>
<dbReference type="FunFam" id="2.30.30.100:FF:000021">
    <property type="entry name" value="U6 snRNA-associated Sm-like protein LSm1"/>
    <property type="match status" value="1"/>
</dbReference>
<name>A0A813UMM6_9BILA</name>
<dbReference type="GO" id="GO:0000932">
    <property type="term" value="C:P-body"/>
    <property type="evidence" value="ECO:0007669"/>
    <property type="project" value="UniProtKB-SubCell"/>
</dbReference>
<evidence type="ECO:0000256" key="5">
    <source>
        <dbReference type="ARBA" id="ARBA00023187"/>
    </source>
</evidence>
<keyword evidence="2" id="KW-0597">Phosphoprotein</keyword>
<evidence type="ECO:0000256" key="9">
    <source>
        <dbReference type="ARBA" id="ARBA00067756"/>
    </source>
</evidence>
<evidence type="ECO:0000313" key="14">
    <source>
        <dbReference type="EMBL" id="CAF0854965.1"/>
    </source>
</evidence>
<dbReference type="EMBL" id="CAJNOO010000351">
    <property type="protein sequence ID" value="CAF0916013.1"/>
    <property type="molecule type" value="Genomic_DNA"/>
</dbReference>
<sequence length="141" mass="16299">MDLSIVNNDFYLSGMAALIGDIDKQLMVMLRDGRTLIAFLRSLDQFGNLVLHQAFERICVGQQYADIPRGLFVIRGENVLLIGELDFYKPLRVPLYEVSIEEILKLQKQDIEKKEHIEKLRQKAMIEHGLVDEGNPIEEHY</sequence>
<dbReference type="EMBL" id="CAJNOU010000084">
    <property type="protein sequence ID" value="CAF0854965.1"/>
    <property type="molecule type" value="Genomic_DNA"/>
</dbReference>
<evidence type="ECO:0000256" key="2">
    <source>
        <dbReference type="ARBA" id="ARBA00022553"/>
    </source>
</evidence>
<dbReference type="InterPro" id="IPR001163">
    <property type="entry name" value="Sm_dom_euk/arc"/>
</dbReference>